<reference evidence="2" key="1">
    <citation type="journal article" date="2020" name="Nature">
        <title>Giant virus diversity and host interactions through global metagenomics.</title>
        <authorList>
            <person name="Schulz F."/>
            <person name="Roux S."/>
            <person name="Paez-Espino D."/>
            <person name="Jungbluth S."/>
            <person name="Walsh D.A."/>
            <person name="Denef V.J."/>
            <person name="McMahon K.D."/>
            <person name="Konstantinidis K.T."/>
            <person name="Eloe-Fadrosh E.A."/>
            <person name="Kyrpides N.C."/>
            <person name="Woyke T."/>
        </authorList>
    </citation>
    <scope>NUCLEOTIDE SEQUENCE</scope>
    <source>
        <strain evidence="2">GVMAG-M-3300023174-132</strain>
    </source>
</reference>
<proteinExistence type="predicted"/>
<sequence length="226" mass="24138">MDVLKRVRKMLRPADSYAVVFVALAAVYALVWGTPVAVAIGAAFGLIVYGVLPKQMTLALLVAASVILLLQRRRGNGLYEGFADAEKAEKAEKAAEEKAAEKTDKASDVSGEMPVITAAFTNPDGSGKKVMLPDNADRKEPLVLGKPYKLPSEGDDKGYHLDAGTTFLNAYKALKPDQIAAMTRDTQELLATQKSLMGMLDSFGPLMKDMGKITGFFNQVPAAAGV</sequence>
<accession>A0A6C0D9A4</accession>
<name>A0A6C0D9A4_9ZZZZ</name>
<organism evidence="2">
    <name type="scientific">viral metagenome</name>
    <dbReference type="NCBI Taxonomy" id="1070528"/>
    <lineage>
        <taxon>unclassified sequences</taxon>
        <taxon>metagenomes</taxon>
        <taxon>organismal metagenomes</taxon>
    </lineage>
</organism>
<keyword evidence="1" id="KW-0812">Transmembrane</keyword>
<dbReference type="AlphaFoldDB" id="A0A6C0D9A4"/>
<evidence type="ECO:0000313" key="2">
    <source>
        <dbReference type="EMBL" id="QHT13606.1"/>
    </source>
</evidence>
<protein>
    <submittedName>
        <fullName evidence="2">Uncharacterized protein</fullName>
    </submittedName>
</protein>
<keyword evidence="1" id="KW-0472">Membrane</keyword>
<evidence type="ECO:0000256" key="1">
    <source>
        <dbReference type="SAM" id="Phobius"/>
    </source>
</evidence>
<keyword evidence="1" id="KW-1133">Transmembrane helix</keyword>
<dbReference type="EMBL" id="MN739575">
    <property type="protein sequence ID" value="QHT13606.1"/>
    <property type="molecule type" value="Genomic_DNA"/>
</dbReference>
<feature type="transmembrane region" description="Helical" evidence="1">
    <location>
        <begin position="21"/>
        <end position="49"/>
    </location>
</feature>
<feature type="transmembrane region" description="Helical" evidence="1">
    <location>
        <begin position="55"/>
        <end position="71"/>
    </location>
</feature>